<sequence>MERARVRLPRESRLVATAPNPCMDLVALLCRDNAPARTGPPGLTPAQLAMRQRMLAIQARRMGNAHAAASPSGIERGPALKLALWRTGSSDAALWEVPIIPPQFDSDAPQRAGTKEAVAVTSLVWSPDGERLAVTLDAVRSEKEKTHAATLLIFSIYDGAVLHTRQINASLDPCTALWLPYHHDHVPSQALDMLKALAPLAVVGDVAPAETRPGARPLAPAAERPSAHIPKGKGALSHVPTLPMDPASLGWVRRTALATSRAFPQAKSLLLVADADGRIHILLDGTIGLGSTSAAGSLVGGDACRVCLVGRAITALELPLESNAIITLAQLSTALHAHLAYASDAAFGARAAWLGIARPKAAEWRQHIHSVSKRHASDVRAELMMILMTGCTAPASEQLLLHNMTEGITLSMERDARHGLKTIRRLAGTGLLPACERILILLQELRGCALWAERFPGLEPYLDSICSIERAVQTCIAVAFALVEHAEMELLALDEFFKWWRMEQDRQEKIKLGDDAPRTVPCHDTLTVLEFLQRGFISPQLDALLGRPDPPPKRPADESDDSDNDEPDESVWEIHYQDSTEEQEISAVDAAEESLAWLSSKKHGAQPTPEQVLGVYSQKALFVPSSSDYIGEEMLPGDKSTILQRLERVARSLAAVLEPAFEHAIVGAAASTVTTDLLDTRSSDCAMRSAPAGFEPAVESLVVRRGPPESRTAALFVGDSSILFVRTPLNAEPVGARIEFAEHVVDAAFYGTDELVILARSSSSSSNSSSAAPASVSASGTNDTLRGISLTPLVFEPLASSMRTQTCTPTFEVPVSQYASDSDDAFLPSALAVHSGRQVTLLGGRGQTLAFIATL</sequence>
<keyword evidence="2" id="KW-0132">Cell division</keyword>
<keyword evidence="9" id="KW-1185">Reference proteome</keyword>
<feature type="domain" description="Anaphase-promoting complex subunit 4 long" evidence="7">
    <location>
        <begin position="320"/>
        <end position="508"/>
    </location>
</feature>
<dbReference type="GO" id="GO:0005680">
    <property type="term" value="C:anaphase-promoting complex"/>
    <property type="evidence" value="ECO:0007669"/>
    <property type="project" value="InterPro"/>
</dbReference>
<evidence type="ECO:0000256" key="4">
    <source>
        <dbReference type="ARBA" id="ARBA00022786"/>
    </source>
</evidence>
<feature type="region of interest" description="Disordered" evidence="6">
    <location>
        <begin position="542"/>
        <end position="568"/>
    </location>
</feature>
<dbReference type="GO" id="GO:0051301">
    <property type="term" value="P:cell division"/>
    <property type="evidence" value="ECO:0007669"/>
    <property type="project" value="UniProtKB-KW"/>
</dbReference>
<dbReference type="AlphaFoldDB" id="A0AAF0J7V3"/>
<dbReference type="GO" id="GO:0031145">
    <property type="term" value="P:anaphase-promoting complex-dependent catabolic process"/>
    <property type="evidence" value="ECO:0007669"/>
    <property type="project" value="InterPro"/>
</dbReference>
<reference evidence="8" key="1">
    <citation type="submission" date="2023-03" db="EMBL/GenBank/DDBJ databases">
        <title>Mating type loci evolution in Malassezia.</title>
        <authorList>
            <person name="Coelho M.A."/>
        </authorList>
    </citation>
    <scope>NUCLEOTIDE SEQUENCE</scope>
    <source>
        <strain evidence="8">CBS 11721</strain>
    </source>
</reference>
<dbReference type="Proteomes" id="UP001219933">
    <property type="component" value="Chromosome 6"/>
</dbReference>
<dbReference type="PANTHER" id="PTHR13260:SF0">
    <property type="entry name" value="ANAPHASE-PROMOTING COMPLEX SUBUNIT 4"/>
    <property type="match status" value="1"/>
</dbReference>
<name>A0AAF0J7V3_9BASI</name>
<gene>
    <name evidence="8" type="ORF">MCUN1_003924</name>
</gene>
<dbReference type="Pfam" id="PF12896">
    <property type="entry name" value="ANAPC4"/>
    <property type="match status" value="1"/>
</dbReference>
<evidence type="ECO:0000256" key="3">
    <source>
        <dbReference type="ARBA" id="ARBA00022776"/>
    </source>
</evidence>
<evidence type="ECO:0000256" key="1">
    <source>
        <dbReference type="ARBA" id="ARBA00016067"/>
    </source>
</evidence>
<accession>A0AAF0J7V3</accession>
<evidence type="ECO:0000313" key="9">
    <source>
        <dbReference type="Proteomes" id="UP001219933"/>
    </source>
</evidence>
<organism evidence="8 9">
    <name type="scientific">Malassezia cuniculi</name>
    <dbReference type="NCBI Taxonomy" id="948313"/>
    <lineage>
        <taxon>Eukaryota</taxon>
        <taxon>Fungi</taxon>
        <taxon>Dikarya</taxon>
        <taxon>Basidiomycota</taxon>
        <taxon>Ustilaginomycotina</taxon>
        <taxon>Malasseziomycetes</taxon>
        <taxon>Malasseziales</taxon>
        <taxon>Malasseziaceae</taxon>
        <taxon>Malassezia</taxon>
    </lineage>
</organism>
<keyword evidence="5" id="KW-0131">Cell cycle</keyword>
<evidence type="ECO:0000256" key="6">
    <source>
        <dbReference type="SAM" id="MobiDB-lite"/>
    </source>
</evidence>
<evidence type="ECO:0000313" key="8">
    <source>
        <dbReference type="EMBL" id="WFD37032.1"/>
    </source>
</evidence>
<evidence type="ECO:0000256" key="2">
    <source>
        <dbReference type="ARBA" id="ARBA00022618"/>
    </source>
</evidence>
<feature type="region of interest" description="Disordered" evidence="6">
    <location>
        <begin position="211"/>
        <end position="237"/>
    </location>
</feature>
<dbReference type="EMBL" id="CP119882">
    <property type="protein sequence ID" value="WFD37032.1"/>
    <property type="molecule type" value="Genomic_DNA"/>
</dbReference>
<evidence type="ECO:0000256" key="5">
    <source>
        <dbReference type="ARBA" id="ARBA00023306"/>
    </source>
</evidence>
<keyword evidence="4" id="KW-0833">Ubl conjugation pathway</keyword>
<feature type="compositionally biased region" description="Acidic residues" evidence="6">
    <location>
        <begin position="558"/>
        <end position="568"/>
    </location>
</feature>
<dbReference type="InterPro" id="IPR024789">
    <property type="entry name" value="APC4"/>
</dbReference>
<evidence type="ECO:0000259" key="7">
    <source>
        <dbReference type="Pfam" id="PF12896"/>
    </source>
</evidence>
<dbReference type="InterPro" id="IPR024790">
    <property type="entry name" value="APC4_long_dom"/>
</dbReference>
<dbReference type="PANTHER" id="PTHR13260">
    <property type="entry name" value="ANAPHASE PROMOTING COMPLEX SUBUNIT 4 APC4"/>
    <property type="match status" value="1"/>
</dbReference>
<dbReference type="GO" id="GO:0034399">
    <property type="term" value="C:nuclear periphery"/>
    <property type="evidence" value="ECO:0007669"/>
    <property type="project" value="TreeGrafter"/>
</dbReference>
<proteinExistence type="predicted"/>
<dbReference type="GO" id="GO:0070979">
    <property type="term" value="P:protein K11-linked ubiquitination"/>
    <property type="evidence" value="ECO:0007669"/>
    <property type="project" value="TreeGrafter"/>
</dbReference>
<keyword evidence="3" id="KW-0498">Mitosis</keyword>
<protein>
    <recommendedName>
        <fullName evidence="1">Anaphase-promoting complex subunit 4</fullName>
    </recommendedName>
</protein>